<dbReference type="Proteomes" id="UP000614811">
    <property type="component" value="Unassembled WGS sequence"/>
</dbReference>
<dbReference type="Gene3D" id="1.25.40.10">
    <property type="entry name" value="Tetratricopeptide repeat domain"/>
    <property type="match status" value="2"/>
</dbReference>
<feature type="domain" description="Cytochrome c-type biogenesis protein H TPR" evidence="3">
    <location>
        <begin position="165"/>
        <end position="276"/>
    </location>
</feature>
<comment type="caution">
    <text evidence="4">The sequence shown here is derived from an EMBL/GenBank/DDBJ whole genome shotgun (WGS) entry which is preliminary data.</text>
</comment>
<dbReference type="GO" id="GO:0008476">
    <property type="term" value="F:protein-tyrosine sulfotransferase activity"/>
    <property type="evidence" value="ECO:0007669"/>
    <property type="project" value="InterPro"/>
</dbReference>
<dbReference type="InterPro" id="IPR026634">
    <property type="entry name" value="TPST-like"/>
</dbReference>
<evidence type="ECO:0000313" key="5">
    <source>
        <dbReference type="Proteomes" id="UP000614811"/>
    </source>
</evidence>
<keyword evidence="1" id="KW-0808">Transferase</keyword>
<dbReference type="PANTHER" id="PTHR12788">
    <property type="entry name" value="PROTEIN-TYROSINE SULFOTRANSFERASE 2"/>
    <property type="match status" value="1"/>
</dbReference>
<dbReference type="SMART" id="SM00028">
    <property type="entry name" value="TPR"/>
    <property type="match status" value="6"/>
</dbReference>
<feature type="repeat" description="TPR" evidence="2">
    <location>
        <begin position="75"/>
        <end position="108"/>
    </location>
</feature>
<dbReference type="EMBL" id="BMXA01000009">
    <property type="protein sequence ID" value="GHA20806.1"/>
    <property type="molecule type" value="Genomic_DNA"/>
</dbReference>
<dbReference type="PANTHER" id="PTHR12788:SF10">
    <property type="entry name" value="PROTEIN-TYROSINE SULFOTRANSFERASE"/>
    <property type="match status" value="1"/>
</dbReference>
<accession>A0A918S3C4</accession>
<dbReference type="SUPFAM" id="SSF52540">
    <property type="entry name" value="P-loop containing nucleoside triphosphate hydrolases"/>
    <property type="match status" value="1"/>
</dbReference>
<proteinExistence type="predicted"/>
<dbReference type="PROSITE" id="PS50005">
    <property type="entry name" value="TPR"/>
    <property type="match status" value="3"/>
</dbReference>
<dbReference type="RefSeq" id="WP_229794343.1">
    <property type="nucleotide sequence ID" value="NZ_BMXA01000009.1"/>
</dbReference>
<dbReference type="Gene3D" id="3.40.50.300">
    <property type="entry name" value="P-loop containing nucleotide triphosphate hydrolases"/>
    <property type="match status" value="1"/>
</dbReference>
<dbReference type="SUPFAM" id="SSF48452">
    <property type="entry name" value="TPR-like"/>
    <property type="match status" value="1"/>
</dbReference>
<feature type="repeat" description="TPR" evidence="2">
    <location>
        <begin position="243"/>
        <end position="276"/>
    </location>
</feature>
<keyword evidence="2" id="KW-0802">TPR repeat</keyword>
<protein>
    <recommendedName>
        <fullName evidence="3">Cytochrome c-type biogenesis protein H TPR domain-containing protein</fullName>
    </recommendedName>
</protein>
<reference evidence="4" key="1">
    <citation type="journal article" date="2014" name="Int. J. Syst. Evol. Microbiol.">
        <title>Complete genome sequence of Corynebacterium casei LMG S-19264T (=DSM 44701T), isolated from a smear-ripened cheese.</title>
        <authorList>
            <consortium name="US DOE Joint Genome Institute (JGI-PGF)"/>
            <person name="Walter F."/>
            <person name="Albersmeier A."/>
            <person name="Kalinowski J."/>
            <person name="Ruckert C."/>
        </authorList>
    </citation>
    <scope>NUCLEOTIDE SEQUENCE</scope>
    <source>
        <strain evidence="4">KCTC 12711</strain>
    </source>
</reference>
<dbReference type="InterPro" id="IPR027417">
    <property type="entry name" value="P-loop_NTPase"/>
</dbReference>
<evidence type="ECO:0000259" key="3">
    <source>
        <dbReference type="Pfam" id="PF23914"/>
    </source>
</evidence>
<dbReference type="Pfam" id="PF13432">
    <property type="entry name" value="TPR_16"/>
    <property type="match status" value="1"/>
</dbReference>
<dbReference type="InterPro" id="IPR019734">
    <property type="entry name" value="TPR_rpt"/>
</dbReference>
<evidence type="ECO:0000256" key="1">
    <source>
        <dbReference type="ARBA" id="ARBA00022679"/>
    </source>
</evidence>
<evidence type="ECO:0000256" key="2">
    <source>
        <dbReference type="PROSITE-ProRule" id="PRU00339"/>
    </source>
</evidence>
<sequence>MNTLNTKSSKLSDIEVHMRAGEFEAARASLAALLEESPDDPELHYLTAVCCRYLANYDAALESLGSLKRLSPDHSRGMQEQGHLLVAVGEPRRALEAYARATQLNPALIPSWRAQIKLLAQLKLNAQAESVALQTKRIAALPTPLLHVIELRAQGKLLKAEQLCRRFLQTNPTHVEGMRQLADIGVRLGILEDAEFLLESALQLDQGHVEVTVDYIQVLRKRQKHQRALEQARSLTERFPSNPQFRSLFAIESMQVGDYPTAIENFDRVLQALPDEPATLTSQGHAFKTMGNQAAAVDNYRRALAANSRHCEAWYSLANLKTVRFTRDDFNAMQSLQSDPLLVSADQIYLHFALGKAHEDRDEYEASFRHYAKGNELKRLQSRYDAQQMADEFRAIQHVCNASYADRIARGGCPAADPIFIVGLPRSGSTLLEQILSSHSQVDGTLELPNILALAHSLRRGDRLSNESHYPAVLATLTEEQRVAFGQQYLDDTRVHRAGAHYFIDKMPNNFRHIGLIKAILPNAKIIDARRDPMACCFSGFKQLFAEGQEFSYSLHDIGRYYRDYEELMTHWRRVFPDSILHVQYEDVVNDLEGQVRRILHYCGLPFETACLDFHATQRAVRTASSEQVRRPINTDGLDQWRHYAPWLDPLVHALENT</sequence>
<keyword evidence="5" id="KW-1185">Reference proteome</keyword>
<dbReference type="Pfam" id="PF13469">
    <property type="entry name" value="Sulfotransfer_3"/>
    <property type="match status" value="1"/>
</dbReference>
<dbReference type="InterPro" id="IPR011990">
    <property type="entry name" value="TPR-like_helical_dom_sf"/>
</dbReference>
<organism evidence="4 5">
    <name type="scientific">Arenicella chitinivorans</name>
    <dbReference type="NCBI Taxonomy" id="1329800"/>
    <lineage>
        <taxon>Bacteria</taxon>
        <taxon>Pseudomonadati</taxon>
        <taxon>Pseudomonadota</taxon>
        <taxon>Gammaproteobacteria</taxon>
        <taxon>Arenicellales</taxon>
        <taxon>Arenicellaceae</taxon>
        <taxon>Arenicella</taxon>
    </lineage>
</organism>
<reference evidence="4" key="2">
    <citation type="submission" date="2020-09" db="EMBL/GenBank/DDBJ databases">
        <authorList>
            <person name="Sun Q."/>
            <person name="Kim S."/>
        </authorList>
    </citation>
    <scope>NUCLEOTIDE SEQUENCE</scope>
    <source>
        <strain evidence="4">KCTC 12711</strain>
    </source>
</reference>
<feature type="repeat" description="TPR" evidence="2">
    <location>
        <begin position="277"/>
        <end position="310"/>
    </location>
</feature>
<dbReference type="Pfam" id="PF23914">
    <property type="entry name" value="TPR_CcmH_CycH"/>
    <property type="match status" value="1"/>
</dbReference>
<name>A0A918S3C4_9GAMM</name>
<gene>
    <name evidence="4" type="ORF">GCM10008090_33430</name>
</gene>
<evidence type="ECO:0000313" key="4">
    <source>
        <dbReference type="EMBL" id="GHA20806.1"/>
    </source>
</evidence>
<dbReference type="InterPro" id="IPR056413">
    <property type="entry name" value="TPR_CcmH_CycH"/>
</dbReference>
<dbReference type="AlphaFoldDB" id="A0A918S3C4"/>